<evidence type="ECO:0000313" key="2">
    <source>
        <dbReference type="Proteomes" id="UP000182769"/>
    </source>
</evidence>
<proteinExistence type="predicted"/>
<dbReference type="EMBL" id="CYHG01000003">
    <property type="protein sequence ID" value="CUB03291.1"/>
    <property type="molecule type" value="Genomic_DNA"/>
</dbReference>
<dbReference type="Proteomes" id="UP000182769">
    <property type="component" value="Unassembled WGS sequence"/>
</dbReference>
<keyword evidence="2" id="KW-1185">Reference proteome</keyword>
<accession>A0A0K6IJN8</accession>
<dbReference type="AlphaFoldDB" id="A0A0K6IJN8"/>
<gene>
    <name evidence="1" type="ORF">Ga0061065_103141</name>
</gene>
<name>A0A0K6IJN8_9GAMM</name>
<dbReference type="RefSeq" id="WP_055462256.1">
    <property type="nucleotide sequence ID" value="NZ_CYHG01000003.1"/>
</dbReference>
<reference evidence="2" key="1">
    <citation type="submission" date="2015-08" db="EMBL/GenBank/DDBJ databases">
        <authorList>
            <person name="Varghese N."/>
        </authorList>
    </citation>
    <scope>NUCLEOTIDE SEQUENCE [LARGE SCALE GENOMIC DNA]</scope>
    <source>
        <strain evidence="2">JCM 18476</strain>
    </source>
</reference>
<dbReference type="STRING" id="1137284.GCA_001418205_01138"/>
<organism evidence="1 2">
    <name type="scientific">Marinomonas fungiae</name>
    <dbReference type="NCBI Taxonomy" id="1137284"/>
    <lineage>
        <taxon>Bacteria</taxon>
        <taxon>Pseudomonadati</taxon>
        <taxon>Pseudomonadota</taxon>
        <taxon>Gammaproteobacteria</taxon>
        <taxon>Oceanospirillales</taxon>
        <taxon>Oceanospirillaceae</taxon>
        <taxon>Marinomonas</taxon>
    </lineage>
</organism>
<sequence>MNYAASKEDREFRRQVESFEFPVPEFDHRAHVRLAYTYLVDNDVTESVCLMRDTIISLLKHVGVEPSQKYHETLTEAWVLAVHHFMMNTDSSESADDFMEKNEVLLDSSIMMTHYSAGVLFSELARSSFVAPDLDPIPRHGR</sequence>
<protein>
    <submittedName>
        <fullName evidence="1">Uncharacterized protein</fullName>
    </submittedName>
</protein>
<dbReference type="OrthoDB" id="282517at2"/>
<evidence type="ECO:0000313" key="1">
    <source>
        <dbReference type="EMBL" id="CUB03291.1"/>
    </source>
</evidence>